<feature type="chain" id="PRO_5003240347" evidence="1">
    <location>
        <begin position="18"/>
        <end position="182"/>
    </location>
</feature>
<evidence type="ECO:0000256" key="1">
    <source>
        <dbReference type="SAM" id="SignalP"/>
    </source>
</evidence>
<proteinExistence type="predicted"/>
<sequence length="182" mass="21933">MKYIVAVLLALTSAVSAWRYPFYDPSSSRHGYPLLPFYDQDFPAPWPYQGPYYPEDFPEFRVFPCSPRPFPYYASSVADREFEHENQMKFRDDIDNDESFDTADDDLPDDRLIHFQTNTPYRRFNNFIRTLDNLRSAFRARRRWNFKIRRNKNGLVFETIQEPAVEEENHQANSYDYYYVNN</sequence>
<accession>E9GHK4</accession>
<keyword evidence="1" id="KW-0732">Signal</keyword>
<feature type="signal peptide" evidence="1">
    <location>
        <begin position="1"/>
        <end position="17"/>
    </location>
</feature>
<organism evidence="2 3">
    <name type="scientific">Daphnia pulex</name>
    <name type="common">Water flea</name>
    <dbReference type="NCBI Taxonomy" id="6669"/>
    <lineage>
        <taxon>Eukaryota</taxon>
        <taxon>Metazoa</taxon>
        <taxon>Ecdysozoa</taxon>
        <taxon>Arthropoda</taxon>
        <taxon>Crustacea</taxon>
        <taxon>Branchiopoda</taxon>
        <taxon>Diplostraca</taxon>
        <taxon>Cladocera</taxon>
        <taxon>Anomopoda</taxon>
        <taxon>Daphniidae</taxon>
        <taxon>Daphnia</taxon>
    </lineage>
</organism>
<gene>
    <name evidence="2" type="ORF">DAPPUDRAFT_303656</name>
</gene>
<dbReference type="KEGG" id="dpx:DAPPUDRAFT_303656"/>
<reference evidence="2 3" key="1">
    <citation type="journal article" date="2011" name="Science">
        <title>The ecoresponsive genome of Daphnia pulex.</title>
        <authorList>
            <person name="Colbourne J.K."/>
            <person name="Pfrender M.E."/>
            <person name="Gilbert D."/>
            <person name="Thomas W.K."/>
            <person name="Tucker A."/>
            <person name="Oakley T.H."/>
            <person name="Tokishita S."/>
            <person name="Aerts A."/>
            <person name="Arnold G.J."/>
            <person name="Basu M.K."/>
            <person name="Bauer D.J."/>
            <person name="Caceres C.E."/>
            <person name="Carmel L."/>
            <person name="Casola C."/>
            <person name="Choi J.H."/>
            <person name="Detter J.C."/>
            <person name="Dong Q."/>
            <person name="Dusheyko S."/>
            <person name="Eads B.D."/>
            <person name="Frohlich T."/>
            <person name="Geiler-Samerotte K.A."/>
            <person name="Gerlach D."/>
            <person name="Hatcher P."/>
            <person name="Jogdeo S."/>
            <person name="Krijgsveld J."/>
            <person name="Kriventseva E.V."/>
            <person name="Kultz D."/>
            <person name="Laforsch C."/>
            <person name="Lindquist E."/>
            <person name="Lopez J."/>
            <person name="Manak J.R."/>
            <person name="Muller J."/>
            <person name="Pangilinan J."/>
            <person name="Patwardhan R.P."/>
            <person name="Pitluck S."/>
            <person name="Pritham E.J."/>
            <person name="Rechtsteiner A."/>
            <person name="Rho M."/>
            <person name="Rogozin I.B."/>
            <person name="Sakarya O."/>
            <person name="Salamov A."/>
            <person name="Schaack S."/>
            <person name="Shapiro H."/>
            <person name="Shiga Y."/>
            <person name="Skalitzky C."/>
            <person name="Smith Z."/>
            <person name="Souvorov A."/>
            <person name="Sung W."/>
            <person name="Tang Z."/>
            <person name="Tsuchiya D."/>
            <person name="Tu H."/>
            <person name="Vos H."/>
            <person name="Wang M."/>
            <person name="Wolf Y.I."/>
            <person name="Yamagata H."/>
            <person name="Yamada T."/>
            <person name="Ye Y."/>
            <person name="Shaw J.R."/>
            <person name="Andrews J."/>
            <person name="Crease T.J."/>
            <person name="Tang H."/>
            <person name="Lucas S.M."/>
            <person name="Robertson H.M."/>
            <person name="Bork P."/>
            <person name="Koonin E.V."/>
            <person name="Zdobnov E.M."/>
            <person name="Grigoriev I.V."/>
            <person name="Lynch M."/>
            <person name="Boore J.L."/>
        </authorList>
    </citation>
    <scope>NUCLEOTIDE SEQUENCE [LARGE SCALE GENOMIC DNA]</scope>
</reference>
<dbReference type="EMBL" id="GL732545">
    <property type="protein sequence ID" value="EFX81041.1"/>
    <property type="molecule type" value="Genomic_DNA"/>
</dbReference>
<name>E9GHK4_DAPPU</name>
<evidence type="ECO:0000313" key="3">
    <source>
        <dbReference type="Proteomes" id="UP000000305"/>
    </source>
</evidence>
<dbReference type="OrthoDB" id="6366894at2759"/>
<dbReference type="HOGENOM" id="CLU_1483440_0_0_1"/>
<dbReference type="Proteomes" id="UP000000305">
    <property type="component" value="Unassembled WGS sequence"/>
</dbReference>
<protein>
    <submittedName>
        <fullName evidence="2">Uncharacterized protein</fullName>
    </submittedName>
</protein>
<dbReference type="AlphaFoldDB" id="E9GHK4"/>
<keyword evidence="3" id="KW-1185">Reference proteome</keyword>
<evidence type="ECO:0000313" key="2">
    <source>
        <dbReference type="EMBL" id="EFX81041.1"/>
    </source>
</evidence>
<dbReference type="InParanoid" id="E9GHK4"/>